<evidence type="ECO:0000313" key="1">
    <source>
        <dbReference type="EMBL" id="RMC07032.1"/>
    </source>
</evidence>
<evidence type="ECO:0000313" key="2">
    <source>
        <dbReference type="Proteomes" id="UP000269221"/>
    </source>
</evidence>
<dbReference type="Proteomes" id="UP000269221">
    <property type="component" value="Unassembled WGS sequence"/>
</dbReference>
<accession>A0A3M0K1B5</accession>
<comment type="caution">
    <text evidence="1">The sequence shown here is derived from an EMBL/GenBank/DDBJ whole genome shotgun (WGS) entry which is preliminary data.</text>
</comment>
<dbReference type="EMBL" id="QRBI01000120">
    <property type="protein sequence ID" value="RMC07032.1"/>
    <property type="molecule type" value="Genomic_DNA"/>
</dbReference>
<name>A0A3M0K1B5_HIRRU</name>
<keyword evidence="2" id="KW-1185">Reference proteome</keyword>
<sequence length="100" mass="11520">MEEQGLFSLVTSDRTQGNGMNLGQERFRLDIRRRFFIWRMAGHWNRFLREVVTTPSLTELEKCLDNVFKLLGYSCPGPGIGLDVPDGSFQLSIIYDSMFP</sequence>
<dbReference type="AlphaFoldDB" id="A0A3M0K1B5"/>
<dbReference type="STRING" id="333673.A0A3M0K1B5"/>
<organism evidence="1 2">
    <name type="scientific">Hirundo rustica rustica</name>
    <dbReference type="NCBI Taxonomy" id="333673"/>
    <lineage>
        <taxon>Eukaryota</taxon>
        <taxon>Metazoa</taxon>
        <taxon>Chordata</taxon>
        <taxon>Craniata</taxon>
        <taxon>Vertebrata</taxon>
        <taxon>Euteleostomi</taxon>
        <taxon>Archelosauria</taxon>
        <taxon>Archosauria</taxon>
        <taxon>Dinosauria</taxon>
        <taxon>Saurischia</taxon>
        <taxon>Theropoda</taxon>
        <taxon>Coelurosauria</taxon>
        <taxon>Aves</taxon>
        <taxon>Neognathae</taxon>
        <taxon>Neoaves</taxon>
        <taxon>Telluraves</taxon>
        <taxon>Australaves</taxon>
        <taxon>Passeriformes</taxon>
        <taxon>Sylvioidea</taxon>
        <taxon>Hirundinidae</taxon>
        <taxon>Hirundo</taxon>
    </lineage>
</organism>
<reference evidence="1 2" key="1">
    <citation type="submission" date="2018-07" db="EMBL/GenBank/DDBJ databases">
        <title>A high quality draft genome assembly of the barn swallow (H. rustica rustica).</title>
        <authorList>
            <person name="Formenti G."/>
            <person name="Chiara M."/>
            <person name="Poveda L."/>
            <person name="Francoijs K.-J."/>
            <person name="Bonisoli-Alquati A."/>
            <person name="Canova L."/>
            <person name="Gianfranceschi L."/>
            <person name="Horner D.S."/>
            <person name="Saino N."/>
        </authorList>
    </citation>
    <scope>NUCLEOTIDE SEQUENCE [LARGE SCALE GENOMIC DNA]</scope>
    <source>
        <strain evidence="1">Chelidonia</strain>
        <tissue evidence="1">Blood</tissue>
    </source>
</reference>
<proteinExistence type="predicted"/>
<protein>
    <submittedName>
        <fullName evidence="1">Uncharacterized protein</fullName>
    </submittedName>
</protein>
<gene>
    <name evidence="1" type="ORF">DUI87_16485</name>
</gene>